<gene>
    <name evidence="1" type="ORF">Sjap_014414</name>
</gene>
<reference evidence="1 2" key="1">
    <citation type="submission" date="2024-01" db="EMBL/GenBank/DDBJ databases">
        <title>Genome assemblies of Stephania.</title>
        <authorList>
            <person name="Yang L."/>
        </authorList>
    </citation>
    <scope>NUCLEOTIDE SEQUENCE [LARGE SCALE GENOMIC DNA]</scope>
    <source>
        <strain evidence="1">QJT</strain>
        <tissue evidence="1">Leaf</tissue>
    </source>
</reference>
<protein>
    <submittedName>
        <fullName evidence="1">Uncharacterized protein</fullName>
    </submittedName>
</protein>
<name>A0AAP0IHI8_9MAGN</name>
<organism evidence="1 2">
    <name type="scientific">Stephania japonica</name>
    <dbReference type="NCBI Taxonomy" id="461633"/>
    <lineage>
        <taxon>Eukaryota</taxon>
        <taxon>Viridiplantae</taxon>
        <taxon>Streptophyta</taxon>
        <taxon>Embryophyta</taxon>
        <taxon>Tracheophyta</taxon>
        <taxon>Spermatophyta</taxon>
        <taxon>Magnoliopsida</taxon>
        <taxon>Ranunculales</taxon>
        <taxon>Menispermaceae</taxon>
        <taxon>Menispermoideae</taxon>
        <taxon>Cissampelideae</taxon>
        <taxon>Stephania</taxon>
    </lineage>
</organism>
<comment type="caution">
    <text evidence="1">The sequence shown here is derived from an EMBL/GenBank/DDBJ whole genome shotgun (WGS) entry which is preliminary data.</text>
</comment>
<sequence length="61" mass="6695">MDNLTMRNAFLAIEDATGVGTDVIEIDAIQRFLALLGTYELLLVARTVRQADLELPPAFTS</sequence>
<proteinExistence type="predicted"/>
<dbReference type="Proteomes" id="UP001417504">
    <property type="component" value="Unassembled WGS sequence"/>
</dbReference>
<evidence type="ECO:0000313" key="2">
    <source>
        <dbReference type="Proteomes" id="UP001417504"/>
    </source>
</evidence>
<accession>A0AAP0IHI8</accession>
<dbReference type="EMBL" id="JBBNAE010000006">
    <property type="protein sequence ID" value="KAK9115467.1"/>
    <property type="molecule type" value="Genomic_DNA"/>
</dbReference>
<keyword evidence="2" id="KW-1185">Reference proteome</keyword>
<evidence type="ECO:0000313" key="1">
    <source>
        <dbReference type="EMBL" id="KAK9115467.1"/>
    </source>
</evidence>
<dbReference type="AlphaFoldDB" id="A0AAP0IHI8"/>